<evidence type="ECO:0000256" key="5">
    <source>
        <dbReference type="ARBA" id="ARBA00023077"/>
    </source>
</evidence>
<dbReference type="InterPro" id="IPR036942">
    <property type="entry name" value="Beta-barrel_TonB_sf"/>
</dbReference>
<keyword evidence="5 9" id="KW-0798">TonB box</keyword>
<keyword evidence="14" id="KW-1185">Reference proteome</keyword>
<dbReference type="EMBL" id="NISK01000001">
    <property type="protein sequence ID" value="OWQ98678.1"/>
    <property type="molecule type" value="Genomic_DNA"/>
</dbReference>
<evidence type="ECO:0000256" key="3">
    <source>
        <dbReference type="ARBA" id="ARBA00022452"/>
    </source>
</evidence>
<evidence type="ECO:0000256" key="8">
    <source>
        <dbReference type="PROSITE-ProRule" id="PRU01360"/>
    </source>
</evidence>
<sequence length="862" mass="94394">MRNKLCLAGVSALALLTSTPVLAQDLAPADEGEAIVVTGQRAQQERAIEIKRNAVGIMDVVAADEIGQLPDRNVAEVIERLPGVGVQYDQGEGRYVAIRGIPSDLNNYTVNGFELGNPDGNTRRLPLDIVSGQLLNRVEVTKAKTADLDAQGIGGMINLVTQTAFDFAEPFVLSANAQVGYQTLNEKYPIRGDASAGGRFGGDEQFGILIGGSYSKRDFQSFGIFPDDWAAFPGAAREGMPTNIKYTDYQLERERIGGIASLDWRPSDTTHLWARGLYSKFTENEYRQRFRLDFATQAQRDNGTVTLTPDGLTGVSTVTEQRSDLRLEYKEKSVLVGMIGGKTEANDWTFDYGLARSHNEVVEPNQLWQFRGNPGTVDFDFTDKLFSAVPRTPLSPSNLGFRQYTVQDESGDEYIWTGRLDVTRKLGFGDDSWLKVGGKYRATDKVFDSNNSIFSRGGNAATRFTLGQFGLQGADVISRVGGGHDYLITPVIDAGLIDTFTADPANAAYFVLDETSTLANATLGDLDLGEDIASGYAMANLDFGSITVTPGIRVERTDLTIRGFQLENETDVVAVNAKRNYTNWLPSLIVRIEPSDEVIVRLAYTRSVGRPNYSDLTPGGEISYEQNDDGTFDGSVSLGNPNLEPYIADALDASAEWYFAKGGLFSVGVFAKFIKNPVYTQSFTLLDTSYGGRDYAVLGFSQKANGTSADIIGLEVAYRQQFDFLPGFLSGFGVEANMTLIDSKLKVPGRADPAAFPEQSNLLYGAQLFYQNGPIEASIAYHNTGSALISLGADMLGDQYNDDLRRLDAKASFAVTDNVSLFVEGQNLTDEPTRQYQGERRDWIIQNERYGRTFYAGASVRF</sequence>
<evidence type="ECO:0000256" key="1">
    <source>
        <dbReference type="ARBA" id="ARBA00004571"/>
    </source>
</evidence>
<dbReference type="InterPro" id="IPR039426">
    <property type="entry name" value="TonB-dep_rcpt-like"/>
</dbReference>
<evidence type="ECO:0000256" key="10">
    <source>
        <dbReference type="SAM" id="SignalP"/>
    </source>
</evidence>
<evidence type="ECO:0000256" key="2">
    <source>
        <dbReference type="ARBA" id="ARBA00022448"/>
    </source>
</evidence>
<proteinExistence type="inferred from homology"/>
<comment type="subcellular location">
    <subcellularLocation>
        <location evidence="1 8">Cell outer membrane</location>
        <topology evidence="1 8">Multi-pass membrane protein</topology>
    </subcellularLocation>
</comment>
<feature type="domain" description="TonB-dependent receptor-like beta-barrel" evidence="11">
    <location>
        <begin position="369"/>
        <end position="828"/>
    </location>
</feature>
<evidence type="ECO:0000259" key="11">
    <source>
        <dbReference type="Pfam" id="PF00593"/>
    </source>
</evidence>
<dbReference type="PROSITE" id="PS52016">
    <property type="entry name" value="TONB_DEPENDENT_REC_3"/>
    <property type="match status" value="1"/>
</dbReference>
<feature type="domain" description="TonB-dependent receptor plug" evidence="12">
    <location>
        <begin position="52"/>
        <end position="155"/>
    </location>
</feature>
<evidence type="ECO:0000256" key="9">
    <source>
        <dbReference type="RuleBase" id="RU003357"/>
    </source>
</evidence>
<name>A0A246JZS0_9SPHN</name>
<dbReference type="SUPFAM" id="SSF56935">
    <property type="entry name" value="Porins"/>
    <property type="match status" value="1"/>
</dbReference>
<keyword evidence="10" id="KW-0732">Signal</keyword>
<comment type="similarity">
    <text evidence="8 9">Belongs to the TonB-dependent receptor family.</text>
</comment>
<organism evidence="13 14">
    <name type="scientific">Sphingopyxis bauzanensis</name>
    <dbReference type="NCBI Taxonomy" id="651663"/>
    <lineage>
        <taxon>Bacteria</taxon>
        <taxon>Pseudomonadati</taxon>
        <taxon>Pseudomonadota</taxon>
        <taxon>Alphaproteobacteria</taxon>
        <taxon>Sphingomonadales</taxon>
        <taxon>Sphingomonadaceae</taxon>
        <taxon>Sphingopyxis</taxon>
    </lineage>
</organism>
<feature type="signal peptide" evidence="10">
    <location>
        <begin position="1"/>
        <end position="23"/>
    </location>
</feature>
<keyword evidence="4 8" id="KW-0812">Transmembrane</keyword>
<comment type="caution">
    <text evidence="13">The sequence shown here is derived from an EMBL/GenBank/DDBJ whole genome shotgun (WGS) entry which is preliminary data.</text>
</comment>
<dbReference type="Pfam" id="PF00593">
    <property type="entry name" value="TonB_dep_Rec_b-barrel"/>
    <property type="match status" value="1"/>
</dbReference>
<dbReference type="PANTHER" id="PTHR40980:SF4">
    <property type="entry name" value="TONB-DEPENDENT RECEPTOR-LIKE BETA-BARREL DOMAIN-CONTAINING PROTEIN"/>
    <property type="match status" value="1"/>
</dbReference>
<keyword evidence="6 8" id="KW-0472">Membrane</keyword>
<dbReference type="Proteomes" id="UP000197361">
    <property type="component" value="Unassembled WGS sequence"/>
</dbReference>
<dbReference type="CDD" id="cd01347">
    <property type="entry name" value="ligand_gated_channel"/>
    <property type="match status" value="1"/>
</dbReference>
<dbReference type="RefSeq" id="WP_088439017.1">
    <property type="nucleotide sequence ID" value="NZ_BMMC01000020.1"/>
</dbReference>
<dbReference type="Gene3D" id="2.170.130.10">
    <property type="entry name" value="TonB-dependent receptor, plug domain"/>
    <property type="match status" value="1"/>
</dbReference>
<dbReference type="Pfam" id="PF07715">
    <property type="entry name" value="Plug"/>
    <property type="match status" value="1"/>
</dbReference>
<keyword evidence="7 8" id="KW-0998">Cell outer membrane</keyword>
<dbReference type="InterPro" id="IPR012910">
    <property type="entry name" value="Plug_dom"/>
</dbReference>
<evidence type="ECO:0000313" key="13">
    <source>
        <dbReference type="EMBL" id="OWQ98678.1"/>
    </source>
</evidence>
<dbReference type="InterPro" id="IPR000531">
    <property type="entry name" value="Beta-barrel_TonB"/>
</dbReference>
<protein>
    <submittedName>
        <fullName evidence="13">TonB-dependent receptor</fullName>
    </submittedName>
</protein>
<evidence type="ECO:0000259" key="12">
    <source>
        <dbReference type="Pfam" id="PF07715"/>
    </source>
</evidence>
<dbReference type="PANTHER" id="PTHR40980">
    <property type="entry name" value="PLUG DOMAIN-CONTAINING PROTEIN"/>
    <property type="match status" value="1"/>
</dbReference>
<dbReference type="GO" id="GO:0009279">
    <property type="term" value="C:cell outer membrane"/>
    <property type="evidence" value="ECO:0007669"/>
    <property type="project" value="UniProtKB-SubCell"/>
</dbReference>
<dbReference type="OrthoDB" id="5476657at2"/>
<accession>A0A246JZS0</accession>
<reference evidence="13 14" key="1">
    <citation type="journal article" date="2010" name="Int. J. Syst. Evol. Microbiol.">
        <title>Sphingopyxis bauzanensis sp. nov., a psychrophilic bacterium isolated from soil.</title>
        <authorList>
            <person name="Zhang D.C."/>
            <person name="Liu H.C."/>
            <person name="Xin Y.H."/>
            <person name="Zhou Y.G."/>
            <person name="Schinner F."/>
            <person name="Margesin R."/>
        </authorList>
    </citation>
    <scope>NUCLEOTIDE SEQUENCE [LARGE SCALE GENOMIC DNA]</scope>
    <source>
        <strain evidence="13 14">DSM 22271</strain>
    </source>
</reference>
<gene>
    <name evidence="13" type="ORF">CDQ92_00165</name>
</gene>
<keyword evidence="3 8" id="KW-1134">Transmembrane beta strand</keyword>
<evidence type="ECO:0000256" key="7">
    <source>
        <dbReference type="ARBA" id="ARBA00023237"/>
    </source>
</evidence>
<keyword evidence="2 8" id="KW-0813">Transport</keyword>
<evidence type="ECO:0000313" key="14">
    <source>
        <dbReference type="Proteomes" id="UP000197361"/>
    </source>
</evidence>
<feature type="chain" id="PRO_5013326660" evidence="10">
    <location>
        <begin position="24"/>
        <end position="862"/>
    </location>
</feature>
<dbReference type="NCBIfam" id="TIGR01782">
    <property type="entry name" value="TonB-Xanth-Caul"/>
    <property type="match status" value="1"/>
</dbReference>
<evidence type="ECO:0000256" key="6">
    <source>
        <dbReference type="ARBA" id="ARBA00023136"/>
    </source>
</evidence>
<dbReference type="InterPro" id="IPR010104">
    <property type="entry name" value="TonB_rcpt_bac"/>
</dbReference>
<dbReference type="Gene3D" id="2.40.170.20">
    <property type="entry name" value="TonB-dependent receptor, beta-barrel domain"/>
    <property type="match status" value="1"/>
</dbReference>
<dbReference type="AlphaFoldDB" id="A0A246JZS0"/>
<dbReference type="InterPro" id="IPR037066">
    <property type="entry name" value="Plug_dom_sf"/>
</dbReference>
<keyword evidence="13" id="KW-0675">Receptor</keyword>
<evidence type="ECO:0000256" key="4">
    <source>
        <dbReference type="ARBA" id="ARBA00022692"/>
    </source>
</evidence>